<evidence type="ECO:0000313" key="10">
    <source>
        <dbReference type="Proteomes" id="UP000295066"/>
    </source>
</evidence>
<dbReference type="InterPro" id="IPR010656">
    <property type="entry name" value="DctM"/>
</dbReference>
<keyword evidence="2" id="KW-1003">Cell membrane</keyword>
<feature type="transmembrane region" description="Helical" evidence="7">
    <location>
        <begin position="92"/>
        <end position="121"/>
    </location>
</feature>
<feature type="transmembrane region" description="Helical" evidence="7">
    <location>
        <begin position="133"/>
        <end position="163"/>
    </location>
</feature>
<keyword evidence="6 7" id="KW-0472">Membrane</keyword>
<protein>
    <submittedName>
        <fullName evidence="9">C4-dicarboxylate transporter DctM subunit</fullName>
    </submittedName>
</protein>
<keyword evidence="3" id="KW-0997">Cell inner membrane</keyword>
<dbReference type="RefSeq" id="WP_133959014.1">
    <property type="nucleotide sequence ID" value="NZ_SORI01000025.1"/>
</dbReference>
<sequence>MGLVLAGSFIVFMVLGVPVGLAIGAAGLLVVLLSGFPLAMIPQTMFSGNESFALVAVPFFVLAGDILAKGGISERIVAFAEATLGRFRGGLSIVSTVASMFIAAISGSGAATTAAVGSALLPQLKKKGYDVDFSAALIAASGTIGVVIPPSVPMVLYAVIAGISVAKLFMAGFVPGFLMGMGLIAYSMYVARKRGYPAAEATTGRQKWKLFLEASWGLLTPVIILGGIFSGFFTPSEAAAIAVDYSLIVAFFIYRSMDFKKFYRLVVGAGVTSSLIMFIIATSKLFGWGLAFYEIPEAVARVFLGFAGGNTILIYLMITVIILLAGMFMETASALIILTPIFLPTVIQVGGNLVHFGVLISIGLAIGMATPPVAINIYVASAITGLPIEQISKPIVPMVAVLIGVLILVTYVPSIILSLPLLVWGPAGI</sequence>
<keyword evidence="4 7" id="KW-0812">Transmembrane</keyword>
<keyword evidence="5 7" id="KW-1133">Transmembrane helix</keyword>
<feature type="transmembrane region" description="Helical" evidence="7">
    <location>
        <begin position="262"/>
        <end position="282"/>
    </location>
</feature>
<organism evidence="9 10">
    <name type="scientific">Aminivibrio pyruvatiphilus</name>
    <dbReference type="NCBI Taxonomy" id="1005740"/>
    <lineage>
        <taxon>Bacteria</taxon>
        <taxon>Thermotogati</taxon>
        <taxon>Synergistota</taxon>
        <taxon>Synergistia</taxon>
        <taxon>Synergistales</taxon>
        <taxon>Aminobacteriaceae</taxon>
        <taxon>Aminivibrio</taxon>
    </lineage>
</organism>
<dbReference type="GO" id="GO:0022857">
    <property type="term" value="F:transmembrane transporter activity"/>
    <property type="evidence" value="ECO:0007669"/>
    <property type="project" value="TreeGrafter"/>
</dbReference>
<feature type="transmembrane region" description="Helical" evidence="7">
    <location>
        <begin position="210"/>
        <end position="232"/>
    </location>
</feature>
<gene>
    <name evidence="9" type="ORF">C8D99_12523</name>
</gene>
<dbReference type="GO" id="GO:0005886">
    <property type="term" value="C:plasma membrane"/>
    <property type="evidence" value="ECO:0007669"/>
    <property type="project" value="UniProtKB-SubCell"/>
</dbReference>
<evidence type="ECO:0000259" key="8">
    <source>
        <dbReference type="Pfam" id="PF06808"/>
    </source>
</evidence>
<feature type="transmembrane region" description="Helical" evidence="7">
    <location>
        <begin position="6"/>
        <end position="39"/>
    </location>
</feature>
<feature type="transmembrane region" description="Helical" evidence="7">
    <location>
        <begin position="302"/>
        <end position="325"/>
    </location>
</feature>
<dbReference type="PANTHER" id="PTHR33362:SF2">
    <property type="entry name" value="TRAP TRANSPORTER LARGE PERMEASE PROTEIN"/>
    <property type="match status" value="1"/>
</dbReference>
<evidence type="ECO:0000256" key="2">
    <source>
        <dbReference type="ARBA" id="ARBA00022475"/>
    </source>
</evidence>
<dbReference type="AlphaFoldDB" id="A0A4R8M5D3"/>
<dbReference type="PIRSF" id="PIRSF006066">
    <property type="entry name" value="HI0050"/>
    <property type="match status" value="1"/>
</dbReference>
<evidence type="ECO:0000256" key="6">
    <source>
        <dbReference type="ARBA" id="ARBA00023136"/>
    </source>
</evidence>
<feature type="transmembrane region" description="Helical" evidence="7">
    <location>
        <begin position="238"/>
        <end position="255"/>
    </location>
</feature>
<proteinExistence type="predicted"/>
<accession>A0A4R8M5D3</accession>
<feature type="transmembrane region" description="Helical" evidence="7">
    <location>
        <begin position="169"/>
        <end position="189"/>
    </location>
</feature>
<dbReference type="OrthoDB" id="2266at2"/>
<name>A0A4R8M5D3_9BACT</name>
<evidence type="ECO:0000256" key="5">
    <source>
        <dbReference type="ARBA" id="ARBA00022989"/>
    </source>
</evidence>
<dbReference type="Proteomes" id="UP000295066">
    <property type="component" value="Unassembled WGS sequence"/>
</dbReference>
<evidence type="ECO:0000256" key="3">
    <source>
        <dbReference type="ARBA" id="ARBA00022519"/>
    </source>
</evidence>
<dbReference type="EMBL" id="SORI01000025">
    <property type="protein sequence ID" value="TDY55342.1"/>
    <property type="molecule type" value="Genomic_DNA"/>
</dbReference>
<feature type="transmembrane region" description="Helical" evidence="7">
    <location>
        <begin position="51"/>
        <end position="72"/>
    </location>
</feature>
<comment type="caution">
    <text evidence="9">The sequence shown here is derived from an EMBL/GenBank/DDBJ whole genome shotgun (WGS) entry which is preliminary data.</text>
</comment>
<evidence type="ECO:0000256" key="1">
    <source>
        <dbReference type="ARBA" id="ARBA00004429"/>
    </source>
</evidence>
<comment type="subcellular location">
    <subcellularLocation>
        <location evidence="1">Cell inner membrane</location>
        <topology evidence="1">Multi-pass membrane protein</topology>
    </subcellularLocation>
</comment>
<feature type="transmembrane region" description="Helical" evidence="7">
    <location>
        <begin position="356"/>
        <end position="383"/>
    </location>
</feature>
<reference evidence="9 10" key="1">
    <citation type="submission" date="2019-03" db="EMBL/GenBank/DDBJ databases">
        <title>Genomic Encyclopedia of Type Strains, Phase IV (KMG-IV): sequencing the most valuable type-strain genomes for metagenomic binning, comparative biology and taxonomic classification.</title>
        <authorList>
            <person name="Goeker M."/>
        </authorList>
    </citation>
    <scope>NUCLEOTIDE SEQUENCE [LARGE SCALE GENOMIC DNA]</scope>
    <source>
        <strain evidence="9 10">DSM 25964</strain>
    </source>
</reference>
<keyword evidence="10" id="KW-1185">Reference proteome</keyword>
<evidence type="ECO:0000313" key="9">
    <source>
        <dbReference type="EMBL" id="TDY55342.1"/>
    </source>
</evidence>
<dbReference type="Pfam" id="PF06808">
    <property type="entry name" value="DctM"/>
    <property type="match status" value="1"/>
</dbReference>
<dbReference type="NCBIfam" id="TIGR00786">
    <property type="entry name" value="dctM"/>
    <property type="match status" value="1"/>
</dbReference>
<feature type="domain" description="TRAP C4-dicarboxylate transport system permease DctM subunit" evidence="8">
    <location>
        <begin position="7"/>
        <end position="415"/>
    </location>
</feature>
<feature type="transmembrane region" description="Helical" evidence="7">
    <location>
        <begin position="395"/>
        <end position="423"/>
    </location>
</feature>
<evidence type="ECO:0000256" key="4">
    <source>
        <dbReference type="ARBA" id="ARBA00022692"/>
    </source>
</evidence>
<feature type="transmembrane region" description="Helical" evidence="7">
    <location>
        <begin position="332"/>
        <end position="350"/>
    </location>
</feature>
<dbReference type="PANTHER" id="PTHR33362">
    <property type="entry name" value="SIALIC ACID TRAP TRANSPORTER PERMEASE PROTEIN SIAT-RELATED"/>
    <property type="match status" value="1"/>
</dbReference>
<evidence type="ECO:0000256" key="7">
    <source>
        <dbReference type="SAM" id="Phobius"/>
    </source>
</evidence>
<dbReference type="InterPro" id="IPR004681">
    <property type="entry name" value="TRAP_DctM"/>
</dbReference>